<dbReference type="Gene3D" id="3.90.25.10">
    <property type="entry name" value="UDP-galactose 4-epimerase, domain 1"/>
    <property type="match status" value="1"/>
</dbReference>
<evidence type="ECO:0000313" key="1">
    <source>
        <dbReference type="EMBL" id="TDO94102.1"/>
    </source>
</evidence>
<name>A0A4V3CFK0_9FIRM</name>
<sequence length="74" mass="8639">MTEVFEQKVIKIKAPEILINLYKKLPFALPVLNKLETLSTTTTIDNSKVLKELDFKPEYSCKEGLEDAKEYYRQ</sequence>
<comment type="caution">
    <text evidence="1">The sequence shown here is derived from an EMBL/GenBank/DDBJ whole genome shotgun (WGS) entry which is preliminary data.</text>
</comment>
<evidence type="ECO:0000313" key="2">
    <source>
        <dbReference type="Proteomes" id="UP000295064"/>
    </source>
</evidence>
<protein>
    <submittedName>
        <fullName evidence="1">Uncharacterized protein</fullName>
    </submittedName>
</protein>
<dbReference type="Proteomes" id="UP000295064">
    <property type="component" value="Unassembled WGS sequence"/>
</dbReference>
<dbReference type="SUPFAM" id="SSF51735">
    <property type="entry name" value="NAD(P)-binding Rossmann-fold domains"/>
    <property type="match status" value="1"/>
</dbReference>
<gene>
    <name evidence="1" type="ORF">DFR79_10467</name>
</gene>
<accession>A0A4V3CFK0</accession>
<proteinExistence type="predicted"/>
<dbReference type="InterPro" id="IPR036291">
    <property type="entry name" value="NAD(P)-bd_dom_sf"/>
</dbReference>
<organism evidence="1 2">
    <name type="scientific">Halanaerobium saccharolyticum</name>
    <dbReference type="NCBI Taxonomy" id="43595"/>
    <lineage>
        <taxon>Bacteria</taxon>
        <taxon>Bacillati</taxon>
        <taxon>Bacillota</taxon>
        <taxon>Clostridia</taxon>
        <taxon>Halanaerobiales</taxon>
        <taxon>Halanaerobiaceae</taxon>
        <taxon>Halanaerobium</taxon>
    </lineage>
</organism>
<dbReference type="RefSeq" id="WP_133514222.1">
    <property type="nucleotide sequence ID" value="NZ_SNWX01000004.1"/>
</dbReference>
<reference evidence="1 2" key="1">
    <citation type="submission" date="2019-03" db="EMBL/GenBank/DDBJ databases">
        <title>Subsurface microbial communities from deep shales in Ohio and West Virginia, USA.</title>
        <authorList>
            <person name="Wrighton K."/>
        </authorList>
    </citation>
    <scope>NUCLEOTIDE SEQUENCE [LARGE SCALE GENOMIC DNA]</scope>
    <source>
        <strain evidence="1 2">MA284_T2</strain>
    </source>
</reference>
<dbReference type="EMBL" id="SNWX01000004">
    <property type="protein sequence ID" value="TDO94102.1"/>
    <property type="molecule type" value="Genomic_DNA"/>
</dbReference>
<dbReference type="AlphaFoldDB" id="A0A4V3CFK0"/>